<feature type="transmembrane region" description="Helical" evidence="5">
    <location>
        <begin position="32"/>
        <end position="50"/>
    </location>
</feature>
<sequence>MALTDLRHPVLGALLGLGAGTALLATAGDSMTLPVLLFVALAGLGSMVWFRGSLRRYFLVLLFFVAPFDLSKAVVPPLDRFYSPGWYLSLGQLVLLALTVAWGVERLLVRKVPLQRTRLDTLAFVYVAWIWCSAAMSPGDKLLLLASAFSYTLCVLAFYVVSHAIEHITEVRRLMQVVVVGLLLQVAHVSAQMLTRSHLPLPGSKGAGTANAGNVANFGGQEAAAFRPTGAFDHPNALADYLTLVGIPALALVLMGPQRIPRRTWWVALGVFGLCSVTLLITLSRGGWAAMALGCLAVAVVFWRHRLIGSTHVLGAVLAGAVALGAVLAAYPQVIWRLTEPDDRSTESRTILNDQALAIIAEHPLTGAGFGAYNRAAHEIHGEKWAQISPDYQEQILKLVVHNHYLLVAAQLGIPALLFWCYLLWCLARQAWPVQRWRDPGTTALAVGLGGALISQMLFLASDNYDADIRVFMLWLTAGLLQALVRLRPWPAVATPTARSAA</sequence>
<keyword evidence="3 5" id="KW-1133">Transmembrane helix</keyword>
<gene>
    <name evidence="7" type="ORF">EYS42_15815</name>
</gene>
<keyword evidence="2 5" id="KW-0812">Transmembrane</keyword>
<dbReference type="InterPro" id="IPR007016">
    <property type="entry name" value="O-antigen_ligase-rel_domated"/>
</dbReference>
<dbReference type="Proteomes" id="UP000292120">
    <property type="component" value="Unassembled WGS sequence"/>
</dbReference>
<feature type="transmembrane region" description="Helical" evidence="5">
    <location>
        <begin position="311"/>
        <end position="331"/>
    </location>
</feature>
<evidence type="ECO:0000313" key="7">
    <source>
        <dbReference type="EMBL" id="TBO27901.1"/>
    </source>
</evidence>
<evidence type="ECO:0000256" key="2">
    <source>
        <dbReference type="ARBA" id="ARBA00022692"/>
    </source>
</evidence>
<feature type="transmembrane region" description="Helical" evidence="5">
    <location>
        <begin position="287"/>
        <end position="304"/>
    </location>
</feature>
<dbReference type="EMBL" id="SIXI01000008">
    <property type="protein sequence ID" value="TBO27901.1"/>
    <property type="molecule type" value="Genomic_DNA"/>
</dbReference>
<evidence type="ECO:0000256" key="3">
    <source>
        <dbReference type="ARBA" id="ARBA00022989"/>
    </source>
</evidence>
<proteinExistence type="predicted"/>
<dbReference type="AlphaFoldDB" id="A0A4Q9H285"/>
<evidence type="ECO:0000313" key="8">
    <source>
        <dbReference type="Proteomes" id="UP000292120"/>
    </source>
</evidence>
<dbReference type="RefSeq" id="WP_130969171.1">
    <property type="nucleotide sequence ID" value="NZ_SIXI01000008.1"/>
</dbReference>
<evidence type="ECO:0000256" key="4">
    <source>
        <dbReference type="ARBA" id="ARBA00023136"/>
    </source>
</evidence>
<feature type="transmembrane region" description="Helical" evidence="5">
    <location>
        <begin position="238"/>
        <end position="257"/>
    </location>
</feature>
<evidence type="ECO:0000259" key="6">
    <source>
        <dbReference type="Pfam" id="PF04932"/>
    </source>
</evidence>
<feature type="transmembrane region" description="Helical" evidence="5">
    <location>
        <begin position="57"/>
        <end position="75"/>
    </location>
</feature>
<protein>
    <submittedName>
        <fullName evidence="7">O-antigen ligase domain-containing protein</fullName>
    </submittedName>
</protein>
<feature type="transmembrane region" description="Helical" evidence="5">
    <location>
        <begin position="87"/>
        <end position="107"/>
    </location>
</feature>
<comment type="caution">
    <text evidence="7">The sequence shown here is derived from an EMBL/GenBank/DDBJ whole genome shotgun (WGS) entry which is preliminary data.</text>
</comment>
<dbReference type="GO" id="GO:0016020">
    <property type="term" value="C:membrane"/>
    <property type="evidence" value="ECO:0007669"/>
    <property type="project" value="UniProtKB-SubCell"/>
</dbReference>
<dbReference type="PANTHER" id="PTHR37422">
    <property type="entry name" value="TEICHURONIC ACID BIOSYNTHESIS PROTEIN TUAE"/>
    <property type="match status" value="1"/>
</dbReference>
<feature type="transmembrane region" description="Helical" evidence="5">
    <location>
        <begin position="440"/>
        <end position="461"/>
    </location>
</feature>
<feature type="domain" description="O-antigen ligase-related" evidence="6">
    <location>
        <begin position="272"/>
        <end position="421"/>
    </location>
</feature>
<feature type="transmembrane region" description="Helical" evidence="5">
    <location>
        <begin position="119"/>
        <end position="136"/>
    </location>
</feature>
<feature type="transmembrane region" description="Helical" evidence="5">
    <location>
        <begin position="264"/>
        <end position="281"/>
    </location>
</feature>
<comment type="subcellular location">
    <subcellularLocation>
        <location evidence="1">Membrane</location>
        <topology evidence="1">Multi-pass membrane protein</topology>
    </subcellularLocation>
</comment>
<accession>A0A4Q9H285</accession>
<evidence type="ECO:0000256" key="5">
    <source>
        <dbReference type="SAM" id="Phobius"/>
    </source>
</evidence>
<dbReference type="OrthoDB" id="4448at2"/>
<dbReference type="GO" id="GO:0016874">
    <property type="term" value="F:ligase activity"/>
    <property type="evidence" value="ECO:0007669"/>
    <property type="project" value="UniProtKB-KW"/>
</dbReference>
<dbReference type="PANTHER" id="PTHR37422:SF13">
    <property type="entry name" value="LIPOPOLYSACCHARIDE BIOSYNTHESIS PROTEIN PA4999-RELATED"/>
    <property type="match status" value="1"/>
</dbReference>
<keyword evidence="4 5" id="KW-0472">Membrane</keyword>
<dbReference type="Pfam" id="PF04932">
    <property type="entry name" value="Wzy_C"/>
    <property type="match status" value="1"/>
</dbReference>
<evidence type="ECO:0000256" key="1">
    <source>
        <dbReference type="ARBA" id="ARBA00004141"/>
    </source>
</evidence>
<name>A0A4Q9H285_9BURK</name>
<dbReference type="InterPro" id="IPR051533">
    <property type="entry name" value="WaaL-like"/>
</dbReference>
<keyword evidence="7" id="KW-0436">Ligase</keyword>
<feature type="transmembrane region" description="Helical" evidence="5">
    <location>
        <begin position="142"/>
        <end position="162"/>
    </location>
</feature>
<feature type="transmembrane region" description="Helical" evidence="5">
    <location>
        <begin position="174"/>
        <end position="194"/>
    </location>
</feature>
<feature type="transmembrane region" description="Helical" evidence="5">
    <location>
        <begin position="405"/>
        <end position="428"/>
    </location>
</feature>
<organism evidence="7 8">
    <name type="scientific">Aquabacterium lacunae</name>
    <dbReference type="NCBI Taxonomy" id="2528630"/>
    <lineage>
        <taxon>Bacteria</taxon>
        <taxon>Pseudomonadati</taxon>
        <taxon>Pseudomonadota</taxon>
        <taxon>Betaproteobacteria</taxon>
        <taxon>Burkholderiales</taxon>
        <taxon>Aquabacterium</taxon>
    </lineage>
</organism>
<reference evidence="7 8" key="1">
    <citation type="submission" date="2019-02" db="EMBL/GenBank/DDBJ databases">
        <title>Aquabacterium sp. strain KMB7.</title>
        <authorList>
            <person name="Chen W.-M."/>
        </authorList>
    </citation>
    <scope>NUCLEOTIDE SEQUENCE [LARGE SCALE GENOMIC DNA]</scope>
    <source>
        <strain evidence="7 8">KMB7</strain>
    </source>
</reference>
<keyword evidence="8" id="KW-1185">Reference proteome</keyword>